<organism evidence="1 2">
    <name type="scientific">Mycolicibacterium cosmeticum</name>
    <dbReference type="NCBI Taxonomy" id="258533"/>
    <lineage>
        <taxon>Bacteria</taxon>
        <taxon>Bacillati</taxon>
        <taxon>Actinomycetota</taxon>
        <taxon>Actinomycetes</taxon>
        <taxon>Mycobacteriales</taxon>
        <taxon>Mycobacteriaceae</taxon>
        <taxon>Mycolicibacterium</taxon>
    </lineage>
</organism>
<sequence>MHSEILFDLMRSSKQILIFLLTAPELIFEDCARDFAVFVKSVVVQESG</sequence>
<evidence type="ECO:0000313" key="1">
    <source>
        <dbReference type="EMBL" id="CDO05435.1"/>
    </source>
</evidence>
<evidence type="ECO:0000313" key="2">
    <source>
        <dbReference type="Proteomes" id="UP000028870"/>
    </source>
</evidence>
<dbReference type="AlphaFoldDB" id="W9BG46"/>
<dbReference type="Proteomes" id="UP000028870">
    <property type="component" value="Unassembled WGS sequence"/>
</dbReference>
<reference evidence="1" key="2">
    <citation type="submission" date="2014-03" db="EMBL/GenBank/DDBJ databases">
        <authorList>
            <person name="Urmite Genomes"/>
        </authorList>
    </citation>
    <scope>NUCLEOTIDE SEQUENCE</scope>
    <source>
        <strain evidence="1">DSM 44829</strain>
    </source>
</reference>
<proteinExistence type="predicted"/>
<evidence type="ECO:0008006" key="3">
    <source>
        <dbReference type="Google" id="ProtNLM"/>
    </source>
</evidence>
<name>W9BG46_MYCCO</name>
<gene>
    <name evidence="1" type="ORF">BN977_00204</name>
</gene>
<accession>W9BG46</accession>
<comment type="caution">
    <text evidence="1">The sequence shown here is derived from an EMBL/GenBank/DDBJ whole genome shotgun (WGS) entry which is preliminary data.</text>
</comment>
<keyword evidence="2" id="KW-1185">Reference proteome</keyword>
<protein>
    <recommendedName>
        <fullName evidence="3">TetR family transcriptional regulator</fullName>
    </recommendedName>
</protein>
<reference evidence="1" key="1">
    <citation type="submission" date="2014-03" db="EMBL/GenBank/DDBJ databases">
        <title>Draft Genome Sequence of Mycobacterium cosmeticum DSM 44829.</title>
        <authorList>
            <person name="Croce O."/>
            <person name="Robert C."/>
            <person name="Raoult D."/>
            <person name="Drancourt M."/>
        </authorList>
    </citation>
    <scope>NUCLEOTIDE SEQUENCE [LARGE SCALE GENOMIC DNA]</scope>
    <source>
        <strain evidence="1">DSM 44829</strain>
    </source>
</reference>
<dbReference type="EMBL" id="CCBB010000001">
    <property type="protein sequence ID" value="CDO05435.1"/>
    <property type="molecule type" value="Genomic_DNA"/>
</dbReference>